<sequence>MKRKSLKTGSESEFYFVIETKGTSDINDKKALTESEVYRIKCAMKHFEALGVEVHYKAPVKEYSYFKTEATKTINSLIEQA</sequence>
<organism evidence="2">
    <name type="scientific">bioreactor metagenome</name>
    <dbReference type="NCBI Taxonomy" id="1076179"/>
    <lineage>
        <taxon>unclassified sequences</taxon>
        <taxon>metagenomes</taxon>
        <taxon>ecological metagenomes</taxon>
    </lineage>
</organism>
<proteinExistence type="predicted"/>
<dbReference type="Pfam" id="PF19778">
    <property type="entry name" value="RE_endonuc"/>
    <property type="match status" value="1"/>
</dbReference>
<dbReference type="InterPro" id="IPR045572">
    <property type="entry name" value="RE_endonuc_C"/>
</dbReference>
<feature type="domain" description="Type III restriction enzyme C-terminal endonuclease" evidence="1">
    <location>
        <begin position="8"/>
        <end position="61"/>
    </location>
</feature>
<dbReference type="GO" id="GO:0015668">
    <property type="term" value="F:type III site-specific deoxyribonuclease activity"/>
    <property type="evidence" value="ECO:0007669"/>
    <property type="project" value="InterPro"/>
</dbReference>
<comment type="caution">
    <text evidence="2">The sequence shown here is derived from an EMBL/GenBank/DDBJ whole genome shotgun (WGS) entry which is preliminary data.</text>
</comment>
<protein>
    <recommendedName>
        <fullName evidence="1">Type III restriction enzyme C-terminal endonuclease domain-containing protein</fullName>
    </recommendedName>
</protein>
<reference evidence="2" key="1">
    <citation type="submission" date="2019-08" db="EMBL/GenBank/DDBJ databases">
        <authorList>
            <person name="Kucharzyk K."/>
            <person name="Murdoch R.W."/>
            <person name="Higgins S."/>
            <person name="Loffler F."/>
        </authorList>
    </citation>
    <scope>NUCLEOTIDE SEQUENCE</scope>
</reference>
<gene>
    <name evidence="2" type="ORF">SDC9_186539</name>
</gene>
<evidence type="ECO:0000313" key="2">
    <source>
        <dbReference type="EMBL" id="MPN39013.1"/>
    </source>
</evidence>
<accession>A0A645HUG1</accession>
<name>A0A645HUG1_9ZZZZ</name>
<evidence type="ECO:0000259" key="1">
    <source>
        <dbReference type="Pfam" id="PF19778"/>
    </source>
</evidence>
<dbReference type="EMBL" id="VSSQ01094591">
    <property type="protein sequence ID" value="MPN39013.1"/>
    <property type="molecule type" value="Genomic_DNA"/>
</dbReference>
<dbReference type="AlphaFoldDB" id="A0A645HUG1"/>